<feature type="transmembrane region" description="Helical" evidence="1">
    <location>
        <begin position="106"/>
        <end position="125"/>
    </location>
</feature>
<comment type="caution">
    <text evidence="2">The sequence shown here is derived from an EMBL/GenBank/DDBJ whole genome shotgun (WGS) entry which is preliminary data.</text>
</comment>
<dbReference type="Proteomes" id="UP000274327">
    <property type="component" value="Unassembled WGS sequence"/>
</dbReference>
<dbReference type="GeneID" id="78122419"/>
<reference evidence="2 3" key="1">
    <citation type="submission" date="2018-07" db="EMBL/GenBank/DDBJ databases">
        <title>Brachybacteriurn paraconglorneratum KCTC 9916.</title>
        <authorList>
            <person name="Li Y."/>
        </authorList>
    </citation>
    <scope>NUCLEOTIDE SEQUENCE [LARGE SCALE GENOMIC DNA]</scope>
    <source>
        <strain evidence="2 3">KCTC 9916</strain>
    </source>
</reference>
<keyword evidence="3" id="KW-1185">Reference proteome</keyword>
<name>A0A426SGA0_9MICO</name>
<keyword evidence="1" id="KW-1133">Transmembrane helix</keyword>
<sequence length="126" mass="13292">MNAVLSLLPLLVAAVLAVALVVTIVQIWARYQHPMRLALQAVGAASLMGVIGLAGLLPDALWWVSWAFTLAILLGIAFSARRLLVGAPPSEPSPRKAELLDPPPRSSAVVEVLFWLALVVVALIAG</sequence>
<proteinExistence type="predicted"/>
<accession>A0A426SGA0</accession>
<feature type="transmembrane region" description="Helical" evidence="1">
    <location>
        <begin position="63"/>
        <end position="85"/>
    </location>
</feature>
<organism evidence="2 3">
    <name type="scientific">Brachybacterium paraconglomeratum</name>
    <dbReference type="NCBI Taxonomy" id="173362"/>
    <lineage>
        <taxon>Bacteria</taxon>
        <taxon>Bacillati</taxon>
        <taxon>Actinomycetota</taxon>
        <taxon>Actinomycetes</taxon>
        <taxon>Micrococcales</taxon>
        <taxon>Dermabacteraceae</taxon>
        <taxon>Brachybacterium</taxon>
    </lineage>
</organism>
<evidence type="ECO:0000313" key="3">
    <source>
        <dbReference type="Proteomes" id="UP000274327"/>
    </source>
</evidence>
<keyword evidence="1" id="KW-0472">Membrane</keyword>
<keyword evidence="1" id="KW-0812">Transmembrane</keyword>
<dbReference type="AlphaFoldDB" id="A0A426SGA0"/>
<feature type="transmembrane region" description="Helical" evidence="1">
    <location>
        <begin position="37"/>
        <end position="57"/>
    </location>
</feature>
<evidence type="ECO:0000313" key="2">
    <source>
        <dbReference type="EMBL" id="RRR17257.1"/>
    </source>
</evidence>
<feature type="transmembrane region" description="Helical" evidence="1">
    <location>
        <begin position="6"/>
        <end position="25"/>
    </location>
</feature>
<dbReference type="RefSeq" id="WP_126988688.1">
    <property type="nucleotide sequence ID" value="NZ_JBITWK010000008.1"/>
</dbReference>
<protein>
    <submittedName>
        <fullName evidence="2">Uncharacterized protein</fullName>
    </submittedName>
</protein>
<evidence type="ECO:0000256" key="1">
    <source>
        <dbReference type="SAM" id="Phobius"/>
    </source>
</evidence>
<gene>
    <name evidence="2" type="ORF">DS079_15480</name>
</gene>
<dbReference type="EMBL" id="QOCI01000015">
    <property type="protein sequence ID" value="RRR17257.1"/>
    <property type="molecule type" value="Genomic_DNA"/>
</dbReference>